<dbReference type="PANTHER" id="PTHR47190">
    <property type="entry name" value="DEHYDROGENASE, PUTATIVE-RELATED"/>
    <property type="match status" value="1"/>
</dbReference>
<comment type="caution">
    <text evidence="4">The sequence shown here is derived from an EMBL/GenBank/DDBJ whole genome shotgun (WGS) entry which is preliminary data.</text>
</comment>
<dbReference type="CDD" id="cd09630">
    <property type="entry name" value="CDH_like_cytochrome"/>
    <property type="match status" value="1"/>
</dbReference>
<dbReference type="OrthoDB" id="413885at2759"/>
<proteinExistence type="predicted"/>
<feature type="signal peptide" evidence="2">
    <location>
        <begin position="1"/>
        <end position="21"/>
    </location>
</feature>
<dbReference type="PANTHER" id="PTHR47190:SF1">
    <property type="entry name" value="GLUCOSE-METHANOL-CHOLINE OXIDOREDUCTASE N-TERMINAL DOMAIN-CONTAINING PROTEIN"/>
    <property type="match status" value="1"/>
</dbReference>
<dbReference type="Gene3D" id="2.60.40.1210">
    <property type="entry name" value="Cellobiose dehydrogenase, cytochrome domain"/>
    <property type="match status" value="1"/>
</dbReference>
<evidence type="ECO:0000256" key="1">
    <source>
        <dbReference type="SAM" id="MobiDB-lite"/>
    </source>
</evidence>
<reference evidence="4" key="1">
    <citation type="journal article" date="2020" name="Stud. Mycol.">
        <title>101 Dothideomycetes genomes: a test case for predicting lifestyles and emergence of pathogens.</title>
        <authorList>
            <person name="Haridas S."/>
            <person name="Albert R."/>
            <person name="Binder M."/>
            <person name="Bloem J."/>
            <person name="Labutti K."/>
            <person name="Salamov A."/>
            <person name="Andreopoulos B."/>
            <person name="Baker S."/>
            <person name="Barry K."/>
            <person name="Bills G."/>
            <person name="Bluhm B."/>
            <person name="Cannon C."/>
            <person name="Castanera R."/>
            <person name="Culley D."/>
            <person name="Daum C."/>
            <person name="Ezra D."/>
            <person name="Gonzalez J."/>
            <person name="Henrissat B."/>
            <person name="Kuo A."/>
            <person name="Liang C."/>
            <person name="Lipzen A."/>
            <person name="Lutzoni F."/>
            <person name="Magnuson J."/>
            <person name="Mondo S."/>
            <person name="Nolan M."/>
            <person name="Ohm R."/>
            <person name="Pangilinan J."/>
            <person name="Park H.-J."/>
            <person name="Ramirez L."/>
            <person name="Alfaro M."/>
            <person name="Sun H."/>
            <person name="Tritt A."/>
            <person name="Yoshinaga Y."/>
            <person name="Zwiers L.-H."/>
            <person name="Turgeon B."/>
            <person name="Goodwin S."/>
            <person name="Spatafora J."/>
            <person name="Crous P."/>
            <person name="Grigoriev I."/>
        </authorList>
    </citation>
    <scope>NUCLEOTIDE SEQUENCE</scope>
    <source>
        <strain evidence="4">CBS 130266</strain>
    </source>
</reference>
<evidence type="ECO:0000256" key="2">
    <source>
        <dbReference type="SAM" id="SignalP"/>
    </source>
</evidence>
<evidence type="ECO:0000313" key="5">
    <source>
        <dbReference type="Proteomes" id="UP000800235"/>
    </source>
</evidence>
<gene>
    <name evidence="4" type="ORF">EJ08DRAFT_481126</name>
</gene>
<dbReference type="Pfam" id="PF16010">
    <property type="entry name" value="CDH-cyt"/>
    <property type="match status" value="1"/>
</dbReference>
<keyword evidence="2" id="KW-0732">Signal</keyword>
<feature type="region of interest" description="Disordered" evidence="1">
    <location>
        <begin position="217"/>
        <end position="277"/>
    </location>
</feature>
<dbReference type="SUPFAM" id="SSF49344">
    <property type="entry name" value="CBD9-like"/>
    <property type="match status" value="1"/>
</dbReference>
<sequence>MKLPILSTLVSVAAVVHSVSAQDAPVYVVDPSTGFKFSTVQQKYDPPVNKGDLTMGFAFPKKGAKDEYVGYMVARRQGTPGGAGYTGISHSSGMLKSLLLVAWVNGQDIQTSWRYATKYNPPVKYTGPPPKLTKLATVVNASHYSLTYRCQSCLTWTQGGQAGNLSLSTEAALFSYAQGATAPAKSDNPDASIGMHNSGFGVLPAVVKDAETDDYEKLASTPAKGGVAPAKAPANAAPPAGSAPKASSSASPKASAPAPAKGKGSGTMPPMQSFRRI</sequence>
<protein>
    <submittedName>
        <fullName evidence="4">CBD9-like protein</fullName>
    </submittedName>
</protein>
<dbReference type="Proteomes" id="UP000800235">
    <property type="component" value="Unassembled WGS sequence"/>
</dbReference>
<feature type="domain" description="Cellobiose dehydrogenase-like cytochrome" evidence="3">
    <location>
        <begin position="29"/>
        <end position="216"/>
    </location>
</feature>
<dbReference type="EMBL" id="MU007091">
    <property type="protein sequence ID" value="KAF2422371.1"/>
    <property type="molecule type" value="Genomic_DNA"/>
</dbReference>
<dbReference type="AlphaFoldDB" id="A0A9P4NHZ8"/>
<dbReference type="InterPro" id="IPR015920">
    <property type="entry name" value="Cellobiose_DH-like_cyt"/>
</dbReference>
<accession>A0A9P4NHZ8</accession>
<keyword evidence="5" id="KW-1185">Reference proteome</keyword>
<name>A0A9P4NHZ8_9PEZI</name>
<feature type="chain" id="PRO_5040483404" evidence="2">
    <location>
        <begin position="22"/>
        <end position="277"/>
    </location>
</feature>
<dbReference type="InterPro" id="IPR053208">
    <property type="entry name" value="GMC_Oxidoreductase_CD"/>
</dbReference>
<feature type="compositionally biased region" description="Low complexity" evidence="1">
    <location>
        <begin position="222"/>
        <end position="262"/>
    </location>
</feature>
<evidence type="ECO:0000313" key="4">
    <source>
        <dbReference type="EMBL" id="KAF2422371.1"/>
    </source>
</evidence>
<organism evidence="4 5">
    <name type="scientific">Tothia fuscella</name>
    <dbReference type="NCBI Taxonomy" id="1048955"/>
    <lineage>
        <taxon>Eukaryota</taxon>
        <taxon>Fungi</taxon>
        <taxon>Dikarya</taxon>
        <taxon>Ascomycota</taxon>
        <taxon>Pezizomycotina</taxon>
        <taxon>Dothideomycetes</taxon>
        <taxon>Pleosporomycetidae</taxon>
        <taxon>Venturiales</taxon>
        <taxon>Cylindrosympodiaceae</taxon>
        <taxon>Tothia</taxon>
    </lineage>
</organism>
<evidence type="ECO:0000259" key="3">
    <source>
        <dbReference type="Pfam" id="PF16010"/>
    </source>
</evidence>